<dbReference type="Proteomes" id="UP000006443">
    <property type="component" value="Unassembled WGS sequence"/>
</dbReference>
<dbReference type="OrthoDB" id="1338885at2"/>
<evidence type="ECO:0000313" key="1">
    <source>
        <dbReference type="EMBL" id="EEG77474.1"/>
    </source>
</evidence>
<comment type="caution">
    <text evidence="1">The sequence shown here is derived from an EMBL/GenBank/DDBJ whole genome shotgun (WGS) entry which is preliminary data.</text>
</comment>
<name>C0GGN3_DETAL</name>
<keyword evidence="2" id="KW-1185">Reference proteome</keyword>
<reference evidence="1 2" key="1">
    <citation type="submission" date="2009-02" db="EMBL/GenBank/DDBJ databases">
        <title>Sequencing of the draft genome and assembly of Dethiobacter alkaliphilus AHT 1.</title>
        <authorList>
            <consortium name="US DOE Joint Genome Institute (JGI-PGF)"/>
            <person name="Lucas S."/>
            <person name="Copeland A."/>
            <person name="Lapidus A."/>
            <person name="Glavina del Rio T."/>
            <person name="Dalin E."/>
            <person name="Tice H."/>
            <person name="Bruce D."/>
            <person name="Goodwin L."/>
            <person name="Pitluck S."/>
            <person name="Larimer F."/>
            <person name="Land M.L."/>
            <person name="Hauser L."/>
            <person name="Muyzer G."/>
        </authorList>
    </citation>
    <scope>NUCLEOTIDE SEQUENCE [LARGE SCALE GENOMIC DNA]</scope>
    <source>
        <strain evidence="1 2">AHT 1</strain>
    </source>
</reference>
<gene>
    <name evidence="1" type="ORF">DealDRAFT_1597</name>
</gene>
<organism evidence="1 2">
    <name type="scientific">Dethiobacter alkaliphilus AHT 1</name>
    <dbReference type="NCBI Taxonomy" id="555088"/>
    <lineage>
        <taxon>Bacteria</taxon>
        <taxon>Bacillati</taxon>
        <taxon>Bacillota</taxon>
        <taxon>Dethiobacteria</taxon>
        <taxon>Dethiobacterales</taxon>
        <taxon>Dethiobacteraceae</taxon>
        <taxon>Dethiobacter</taxon>
    </lineage>
</organism>
<sequence>MKSRTILDFVFDSEMIGYYDSTNTSDMIHYFHKKPELFIYEYLKRGDKIPSELDEEFFSDNNIDRLCHAASIYVLGVFLYCSVPKLKRITDKYLEDRGINEQYDFTRFLYDWFLIAFFHDFGFTFVRKKEKLTCRAFDSKDKSTIRQKTLELALEIMQKSVVVPKPISTSIKNYDAFKTCNYDIFEEFIDHGFFRVLTFIITGVRSLKKSKKDAMRSVTEFTEMILQD</sequence>
<proteinExistence type="predicted"/>
<dbReference type="AlphaFoldDB" id="C0GGN3"/>
<protein>
    <submittedName>
        <fullName evidence="1">Uncharacterized protein</fullName>
    </submittedName>
</protein>
<dbReference type="EMBL" id="ACJM01000007">
    <property type="protein sequence ID" value="EEG77474.1"/>
    <property type="molecule type" value="Genomic_DNA"/>
</dbReference>
<dbReference type="STRING" id="555088.DealDRAFT_1597"/>
<dbReference type="RefSeq" id="WP_008516454.1">
    <property type="nucleotide sequence ID" value="NZ_ACJM01000007.1"/>
</dbReference>
<evidence type="ECO:0000313" key="2">
    <source>
        <dbReference type="Proteomes" id="UP000006443"/>
    </source>
</evidence>
<accession>C0GGN3</accession>